<keyword evidence="5 11" id="KW-0408">Iron</keyword>
<comment type="subcellular location">
    <subcellularLocation>
        <location evidence="1 11">Cytoplasm</location>
    </subcellularLocation>
</comment>
<name>A0A7W5FIA6_9ACTN</name>
<keyword evidence="10 11" id="KW-0804">Transcription</keyword>
<keyword evidence="9 11" id="KW-1015">Disulfide bond</keyword>
<evidence type="ECO:0000256" key="4">
    <source>
        <dbReference type="ARBA" id="ARBA00022723"/>
    </source>
</evidence>
<evidence type="ECO:0000256" key="5">
    <source>
        <dbReference type="ARBA" id="ARBA00023004"/>
    </source>
</evidence>
<comment type="similarity">
    <text evidence="2 11">Belongs to the WhiB family.</text>
</comment>
<keyword evidence="15" id="KW-1185">Reference proteome</keyword>
<comment type="function">
    <text evidence="11">Acts as a transcriptional regulator. Probably redox-responsive. The apo- but not holo-form probably binds DNA.</text>
</comment>
<evidence type="ECO:0000256" key="1">
    <source>
        <dbReference type="ARBA" id="ARBA00004496"/>
    </source>
</evidence>
<reference evidence="14 15" key="1">
    <citation type="submission" date="2020-08" db="EMBL/GenBank/DDBJ databases">
        <title>Genomic Encyclopedia of Type Strains, Phase III (KMG-III): the genomes of soil and plant-associated and newly described type strains.</title>
        <authorList>
            <person name="Whitman W."/>
        </authorList>
    </citation>
    <scope>NUCLEOTIDE SEQUENCE [LARGE SCALE GENOMIC DNA]</scope>
    <source>
        <strain evidence="14 15">CECT 3287</strain>
    </source>
</reference>
<feature type="binding site" evidence="11">
    <location>
        <position position="54"/>
    </location>
    <ligand>
        <name>[4Fe-4S] cluster</name>
        <dbReference type="ChEBI" id="CHEBI:49883"/>
    </ligand>
</feature>
<protein>
    <recommendedName>
        <fullName evidence="11">Transcriptional regulator WhiB</fullName>
    </recommendedName>
</protein>
<sequence length="143" mass="15936">MTGRREFNDPGWPAFAYQPDIACRDVDPETFFPRHAGAMNTIEIAAAVRICRQCPHITACRDWATETRQRHGVWGGTTPEQREKAKRKKPGPAVHLARYGQDLTDCCGWPPAELPHRDGHRPAARPDKATCPAIVPIATEEDA</sequence>
<feature type="compositionally biased region" description="Basic and acidic residues" evidence="12">
    <location>
        <begin position="117"/>
        <end position="128"/>
    </location>
</feature>
<dbReference type="PROSITE" id="PS51674">
    <property type="entry name" value="4FE4S_WBL"/>
    <property type="match status" value="1"/>
</dbReference>
<dbReference type="GO" id="GO:0047134">
    <property type="term" value="F:protein-disulfide reductase [NAD(P)H] activity"/>
    <property type="evidence" value="ECO:0007669"/>
    <property type="project" value="TreeGrafter"/>
</dbReference>
<dbReference type="Proteomes" id="UP000590749">
    <property type="component" value="Unassembled WGS sequence"/>
</dbReference>
<dbReference type="GO" id="GO:0046872">
    <property type="term" value="F:metal ion binding"/>
    <property type="evidence" value="ECO:0007669"/>
    <property type="project" value="UniProtKB-KW"/>
</dbReference>
<keyword evidence="3 11" id="KW-0004">4Fe-4S</keyword>
<accession>A0A7W5FIA6</accession>
<keyword evidence="8 11" id="KW-0238">DNA-binding</keyword>
<dbReference type="InterPro" id="IPR034768">
    <property type="entry name" value="4FE4S_WBL"/>
</dbReference>
<dbReference type="AlphaFoldDB" id="A0A7W5FIA6"/>
<dbReference type="RefSeq" id="WP_183225388.1">
    <property type="nucleotide sequence ID" value="NZ_BMPW01000021.1"/>
</dbReference>
<dbReference type="GO" id="GO:0051539">
    <property type="term" value="F:4 iron, 4 sulfur cluster binding"/>
    <property type="evidence" value="ECO:0007669"/>
    <property type="project" value="UniProtKB-UniRule"/>
</dbReference>
<comment type="PTM">
    <text evidence="11">Upon Fe-S cluster removal intramolecular disulfide bonds are formed.</text>
</comment>
<organism evidence="14 15">
    <name type="scientific">Actinoplanes campanulatus</name>
    <dbReference type="NCBI Taxonomy" id="113559"/>
    <lineage>
        <taxon>Bacteria</taxon>
        <taxon>Bacillati</taxon>
        <taxon>Actinomycetota</taxon>
        <taxon>Actinomycetes</taxon>
        <taxon>Micromonosporales</taxon>
        <taxon>Micromonosporaceae</taxon>
        <taxon>Actinoplanes</taxon>
    </lineage>
</organism>
<feature type="domain" description="4Fe-4S Wbl-type" evidence="13">
    <location>
        <begin position="22"/>
        <end position="84"/>
    </location>
</feature>
<gene>
    <name evidence="11" type="primary">whiB</name>
    <name evidence="14" type="ORF">FHR83_007033</name>
</gene>
<dbReference type="PANTHER" id="PTHR38839">
    <property type="entry name" value="TRANSCRIPTIONAL REGULATOR WHID-RELATED"/>
    <property type="match status" value="1"/>
</dbReference>
<evidence type="ECO:0000313" key="15">
    <source>
        <dbReference type="Proteomes" id="UP000590749"/>
    </source>
</evidence>
<dbReference type="GO" id="GO:0045454">
    <property type="term" value="P:cell redox homeostasis"/>
    <property type="evidence" value="ECO:0007669"/>
    <property type="project" value="TreeGrafter"/>
</dbReference>
<evidence type="ECO:0000256" key="6">
    <source>
        <dbReference type="ARBA" id="ARBA00023014"/>
    </source>
</evidence>
<dbReference type="HAMAP" id="MF_01479">
    <property type="entry name" value="WhiB"/>
    <property type="match status" value="1"/>
</dbReference>
<evidence type="ECO:0000256" key="9">
    <source>
        <dbReference type="ARBA" id="ARBA00023157"/>
    </source>
</evidence>
<evidence type="ECO:0000256" key="7">
    <source>
        <dbReference type="ARBA" id="ARBA00023015"/>
    </source>
</evidence>
<evidence type="ECO:0000256" key="11">
    <source>
        <dbReference type="HAMAP-Rule" id="MF_01479"/>
    </source>
</evidence>
<evidence type="ECO:0000259" key="13">
    <source>
        <dbReference type="PROSITE" id="PS51674"/>
    </source>
</evidence>
<evidence type="ECO:0000256" key="12">
    <source>
        <dbReference type="SAM" id="MobiDB-lite"/>
    </source>
</evidence>
<evidence type="ECO:0000256" key="10">
    <source>
        <dbReference type="ARBA" id="ARBA00023163"/>
    </source>
</evidence>
<comment type="PTM">
    <text evidence="11">The Fe-S cluster can be nitrosylated by nitric oxide (NO).</text>
</comment>
<dbReference type="GO" id="GO:0035731">
    <property type="term" value="F:dinitrosyl-iron complex binding"/>
    <property type="evidence" value="ECO:0007669"/>
    <property type="project" value="UniProtKB-UniRule"/>
</dbReference>
<dbReference type="EMBL" id="JACHXF010000018">
    <property type="protein sequence ID" value="MBB3099327.1"/>
    <property type="molecule type" value="Genomic_DNA"/>
</dbReference>
<comment type="caution">
    <text evidence="14">The sequence shown here is derived from an EMBL/GenBank/DDBJ whole genome shotgun (WGS) entry which is preliminary data.</text>
</comment>
<keyword evidence="6 11" id="KW-0411">Iron-sulfur</keyword>
<feature type="binding site" evidence="11">
    <location>
        <position position="23"/>
    </location>
    <ligand>
        <name>[4Fe-4S] cluster</name>
        <dbReference type="ChEBI" id="CHEBI:49883"/>
    </ligand>
</feature>
<feature type="region of interest" description="Disordered" evidence="12">
    <location>
        <begin position="117"/>
        <end position="143"/>
    </location>
</feature>
<keyword evidence="4 11" id="KW-0479">Metal-binding</keyword>
<dbReference type="GO" id="GO:0003677">
    <property type="term" value="F:DNA binding"/>
    <property type="evidence" value="ECO:0007669"/>
    <property type="project" value="UniProtKB-UniRule"/>
</dbReference>
<dbReference type="InterPro" id="IPR003482">
    <property type="entry name" value="Whib"/>
</dbReference>
<keyword evidence="7 11" id="KW-0805">Transcription regulation</keyword>
<dbReference type="GO" id="GO:0045892">
    <property type="term" value="P:negative regulation of DNA-templated transcription"/>
    <property type="evidence" value="ECO:0007669"/>
    <property type="project" value="TreeGrafter"/>
</dbReference>
<evidence type="ECO:0000313" key="14">
    <source>
        <dbReference type="EMBL" id="MBB3099327.1"/>
    </source>
</evidence>
<comment type="cofactor">
    <cofactor evidence="11">
        <name>[4Fe-4S] cluster</name>
        <dbReference type="ChEBI" id="CHEBI:49883"/>
    </cofactor>
    <text evidence="11">Binds 1 [4Fe-4S] cluster per subunit. Following nitrosylation of the [4Fe-4S] cluster binds 1 [4Fe-8(NO)] cluster per subunit.</text>
</comment>
<evidence type="ECO:0000256" key="8">
    <source>
        <dbReference type="ARBA" id="ARBA00023125"/>
    </source>
</evidence>
<feature type="binding site" evidence="11">
    <location>
        <position position="51"/>
    </location>
    <ligand>
        <name>[4Fe-4S] cluster</name>
        <dbReference type="ChEBI" id="CHEBI:49883"/>
    </ligand>
</feature>
<keyword evidence="11" id="KW-0963">Cytoplasm</keyword>
<evidence type="ECO:0000256" key="2">
    <source>
        <dbReference type="ARBA" id="ARBA00006597"/>
    </source>
</evidence>
<proteinExistence type="inferred from homology"/>
<feature type="region of interest" description="Disordered" evidence="12">
    <location>
        <begin position="68"/>
        <end position="93"/>
    </location>
</feature>
<dbReference type="GO" id="GO:0005737">
    <property type="term" value="C:cytoplasm"/>
    <property type="evidence" value="ECO:0007669"/>
    <property type="project" value="UniProtKB-SubCell"/>
</dbReference>
<evidence type="ECO:0000256" key="3">
    <source>
        <dbReference type="ARBA" id="ARBA00022485"/>
    </source>
</evidence>
<dbReference type="Pfam" id="PF02467">
    <property type="entry name" value="Whib"/>
    <property type="match status" value="1"/>
</dbReference>
<feature type="binding site" evidence="11">
    <location>
        <position position="60"/>
    </location>
    <ligand>
        <name>[4Fe-4S] cluster</name>
        <dbReference type="ChEBI" id="CHEBI:49883"/>
    </ligand>
</feature>